<dbReference type="EMBL" id="LAZR01000276">
    <property type="protein sequence ID" value="KKN77582.1"/>
    <property type="molecule type" value="Genomic_DNA"/>
</dbReference>
<dbReference type="Pfam" id="PF20911">
    <property type="entry name" value="GP7"/>
    <property type="match status" value="1"/>
</dbReference>
<evidence type="ECO:0000313" key="1">
    <source>
        <dbReference type="EMBL" id="KKN77582.1"/>
    </source>
</evidence>
<proteinExistence type="predicted"/>
<dbReference type="NCBIfam" id="NF045672">
    <property type="entry name" value="MCP_gp7_epsi_15"/>
    <property type="match status" value="1"/>
</dbReference>
<reference evidence="1" key="1">
    <citation type="journal article" date="2015" name="Nature">
        <title>Complex archaea that bridge the gap between prokaryotes and eukaryotes.</title>
        <authorList>
            <person name="Spang A."/>
            <person name="Saw J.H."/>
            <person name="Jorgensen S.L."/>
            <person name="Zaremba-Niedzwiedzka K."/>
            <person name="Martijn J."/>
            <person name="Lind A.E."/>
            <person name="van Eijk R."/>
            <person name="Schleper C."/>
            <person name="Guy L."/>
            <person name="Ettema T.J."/>
        </authorList>
    </citation>
    <scope>NUCLEOTIDE SEQUENCE</scope>
</reference>
<accession>A0A0F9TRK5</accession>
<name>A0A0F9TRK5_9ZZZZ</name>
<gene>
    <name evidence="1" type="ORF">LCGC14_0358570</name>
</gene>
<comment type="caution">
    <text evidence="1">The sequence shown here is derived from an EMBL/GenBank/DDBJ whole genome shotgun (WGS) entry which is preliminary data.</text>
</comment>
<dbReference type="InterPro" id="IPR048813">
    <property type="entry name" value="GP7-like"/>
</dbReference>
<organism evidence="1">
    <name type="scientific">marine sediment metagenome</name>
    <dbReference type="NCBI Taxonomy" id="412755"/>
    <lineage>
        <taxon>unclassified sequences</taxon>
        <taxon>metagenomes</taxon>
        <taxon>ecological metagenomes</taxon>
    </lineage>
</organism>
<dbReference type="AlphaFoldDB" id="A0A0F9TRK5"/>
<sequence>MAEFNMRDQLTLLELAKRTNMDALQVIVEVLATTEEWLQDAIWLPANQSMSHVTTQRTSVPQGTWRGVNQGVAPEASSTKQITEGIGILEAYSRVDKLLAELSSNVNEFRSGEDRAFIQGLAQELSKVMFNAAHSGDTLTVYGNTTLDPARFNGLPKRLNAQALNEVFDGGANTTTDDTSIYVVQWGPDKVHMVYPKGSPTVGVVHENLGEQTIDVTTTAGTPSLMQALVSHFKIHVGLVVRDERCIRRIANIRSTYTSGNTMTFASSTSEIHHRMIEALNAMPYQGAGAKIYAGLNVKTQMDIFAVDKTNVNYTIDNFSGKPITLFRGVPVKRVDAIGIREGSIS</sequence>
<protein>
    <submittedName>
        <fullName evidence="1">Uncharacterized protein</fullName>
    </submittedName>
</protein>